<keyword evidence="3" id="KW-1185">Reference proteome</keyword>
<feature type="region of interest" description="Disordered" evidence="1">
    <location>
        <begin position="1"/>
        <end position="85"/>
    </location>
</feature>
<protein>
    <submittedName>
        <fullName evidence="2">Uncharacterized protein</fullName>
    </submittedName>
</protein>
<comment type="caution">
    <text evidence="2">The sequence shown here is derived from an EMBL/GenBank/DDBJ whole genome shotgun (WGS) entry which is preliminary data.</text>
</comment>
<evidence type="ECO:0000256" key="1">
    <source>
        <dbReference type="SAM" id="MobiDB-lite"/>
    </source>
</evidence>
<sequence>MEGYVECGGSGQSTPRITTVKRPANNDSTGKGEEVPASRRCLIPPDGASSSSSAVRAPPLRDEEIARILNHGREEDADSDDEDEDLVQPVHLPKRAERLFMSEEDTEVPPINAAIGFEWPPQLPSGLQPQPSAQPEPEPNAEPEPTILVLDRKFNMFHRFINSICTRKEIKKDKRINELTEIIQKRMAMEKANQPGQNSLYPNLDDPSPPGRRKLSGQISPAISLIGLAIANSLGSAKACDDLMFLNSNGLMFRDNTLSESSNGMSIFHVRSSLCLKFQNGSTESITLNKLTRIDRHEAIYKACDFKIESKSTFSCLGSGYCWDEGSGNANSRLQAVGPDACNVPNGQHGCIISPNLSSSGCTHEQICIWYYWKRIPTINKCDPIYELSSSTIIGHMDYTDPKDMGNYSPNVYCPSEYYNEPQQYGYTTSTSTVSSPPAPPSPTLESTNRPSPAETAKADNQFTESESLLTSQNFLNI</sequence>
<feature type="region of interest" description="Disordered" evidence="1">
    <location>
        <begin position="118"/>
        <end position="143"/>
    </location>
</feature>
<feature type="compositionally biased region" description="Polar residues" evidence="1">
    <location>
        <begin position="459"/>
        <end position="478"/>
    </location>
</feature>
<organism evidence="2 3">
    <name type="scientific">Arctia plantaginis</name>
    <name type="common">Wood tiger moth</name>
    <name type="synonym">Phalaena plantaginis</name>
    <dbReference type="NCBI Taxonomy" id="874455"/>
    <lineage>
        <taxon>Eukaryota</taxon>
        <taxon>Metazoa</taxon>
        <taxon>Ecdysozoa</taxon>
        <taxon>Arthropoda</taxon>
        <taxon>Hexapoda</taxon>
        <taxon>Insecta</taxon>
        <taxon>Pterygota</taxon>
        <taxon>Neoptera</taxon>
        <taxon>Endopterygota</taxon>
        <taxon>Lepidoptera</taxon>
        <taxon>Glossata</taxon>
        <taxon>Ditrysia</taxon>
        <taxon>Noctuoidea</taxon>
        <taxon>Erebidae</taxon>
        <taxon>Arctiinae</taxon>
        <taxon>Arctia</taxon>
    </lineage>
</organism>
<gene>
    <name evidence="2" type="ORF">APLA_LOCUS13707</name>
</gene>
<name>A0A8S1B396_ARCPL</name>
<feature type="region of interest" description="Disordered" evidence="1">
    <location>
        <begin position="425"/>
        <end position="478"/>
    </location>
</feature>
<reference evidence="2 3" key="1">
    <citation type="submission" date="2020-04" db="EMBL/GenBank/DDBJ databases">
        <authorList>
            <person name="Wallbank WR R."/>
            <person name="Pardo Diaz C."/>
            <person name="Kozak K."/>
            <person name="Martin S."/>
            <person name="Jiggins C."/>
            <person name="Moest M."/>
            <person name="Warren A I."/>
            <person name="Byers J.R.P. K."/>
            <person name="Montejo-Kovacevich G."/>
            <person name="Yen C E."/>
        </authorList>
    </citation>
    <scope>NUCLEOTIDE SEQUENCE [LARGE SCALE GENOMIC DNA]</scope>
</reference>
<feature type="compositionally biased region" description="Basic and acidic residues" evidence="1">
    <location>
        <begin position="59"/>
        <end position="74"/>
    </location>
</feature>
<evidence type="ECO:0000313" key="2">
    <source>
        <dbReference type="EMBL" id="CAB3252788.1"/>
    </source>
</evidence>
<feature type="compositionally biased region" description="Pro residues" evidence="1">
    <location>
        <begin position="132"/>
        <end position="142"/>
    </location>
</feature>
<proteinExistence type="predicted"/>
<dbReference type="EMBL" id="CADEBC010000558">
    <property type="protein sequence ID" value="CAB3252788.1"/>
    <property type="molecule type" value="Genomic_DNA"/>
</dbReference>
<feature type="region of interest" description="Disordered" evidence="1">
    <location>
        <begin position="192"/>
        <end position="215"/>
    </location>
</feature>
<dbReference type="AlphaFoldDB" id="A0A8S1B396"/>
<feature type="compositionally biased region" description="Gly residues" evidence="1">
    <location>
        <begin position="1"/>
        <end position="11"/>
    </location>
</feature>
<evidence type="ECO:0000313" key="3">
    <source>
        <dbReference type="Proteomes" id="UP000494106"/>
    </source>
</evidence>
<accession>A0A8S1B396</accession>
<dbReference type="Proteomes" id="UP000494106">
    <property type="component" value="Unassembled WGS sequence"/>
</dbReference>
<feature type="compositionally biased region" description="Acidic residues" evidence="1">
    <location>
        <begin position="75"/>
        <end position="85"/>
    </location>
</feature>